<protein>
    <submittedName>
        <fullName evidence="2">Uncharacterized protein</fullName>
    </submittedName>
</protein>
<evidence type="ECO:0000313" key="2">
    <source>
        <dbReference type="EMBL" id="KAG6518619.1"/>
    </source>
</evidence>
<dbReference type="PANTHER" id="PTHR45631">
    <property type="entry name" value="OS07G0107800 PROTEIN-RELATED"/>
    <property type="match status" value="1"/>
</dbReference>
<keyword evidence="1" id="KW-0812">Transmembrane</keyword>
<accession>A0A8J5H2K5</accession>
<dbReference type="Proteomes" id="UP000734854">
    <property type="component" value="Unassembled WGS sequence"/>
</dbReference>
<name>A0A8J5H2K5_ZINOF</name>
<dbReference type="InterPro" id="IPR001611">
    <property type="entry name" value="Leu-rich_rpt"/>
</dbReference>
<dbReference type="AlphaFoldDB" id="A0A8J5H2K5"/>
<dbReference type="SUPFAM" id="SSF52058">
    <property type="entry name" value="L domain-like"/>
    <property type="match status" value="1"/>
</dbReference>
<evidence type="ECO:0000256" key="1">
    <source>
        <dbReference type="SAM" id="Phobius"/>
    </source>
</evidence>
<sequence length="159" mass="17762">MDNNLLSGSIPDFLGNLPNLRELNLAYNQLSGRVPESLLSNNKLNLNLTGNPLLTIEEKHMPHWKKAIWSVIAVVVIIVVVGVCCCSCHGLLSLSLLKSRSRQRDEVKLTGVAHLWFPHLERKLCRISCALARSSDSYHLRPVERKTHCGFGQEQGNQA</sequence>
<dbReference type="InterPro" id="IPR032675">
    <property type="entry name" value="LRR_dom_sf"/>
</dbReference>
<proteinExistence type="predicted"/>
<dbReference type="Gene3D" id="3.80.10.10">
    <property type="entry name" value="Ribonuclease Inhibitor"/>
    <property type="match status" value="1"/>
</dbReference>
<feature type="transmembrane region" description="Helical" evidence="1">
    <location>
        <begin position="67"/>
        <end position="94"/>
    </location>
</feature>
<keyword evidence="1" id="KW-1133">Transmembrane helix</keyword>
<dbReference type="Pfam" id="PF00560">
    <property type="entry name" value="LRR_1"/>
    <property type="match status" value="1"/>
</dbReference>
<evidence type="ECO:0000313" key="3">
    <source>
        <dbReference type="Proteomes" id="UP000734854"/>
    </source>
</evidence>
<dbReference type="EMBL" id="JACMSC010000006">
    <property type="protein sequence ID" value="KAG6518619.1"/>
    <property type="molecule type" value="Genomic_DNA"/>
</dbReference>
<gene>
    <name evidence="2" type="ORF">ZIOFF_022099</name>
</gene>
<dbReference type="PANTHER" id="PTHR45631:SF68">
    <property type="entry name" value="REPEAT FAMILY PROTEIN, PUTATIVE, EXPRESSED-RELATED"/>
    <property type="match status" value="1"/>
</dbReference>
<keyword evidence="1" id="KW-0472">Membrane</keyword>
<keyword evidence="3" id="KW-1185">Reference proteome</keyword>
<organism evidence="2 3">
    <name type="scientific">Zingiber officinale</name>
    <name type="common">Ginger</name>
    <name type="synonym">Amomum zingiber</name>
    <dbReference type="NCBI Taxonomy" id="94328"/>
    <lineage>
        <taxon>Eukaryota</taxon>
        <taxon>Viridiplantae</taxon>
        <taxon>Streptophyta</taxon>
        <taxon>Embryophyta</taxon>
        <taxon>Tracheophyta</taxon>
        <taxon>Spermatophyta</taxon>
        <taxon>Magnoliopsida</taxon>
        <taxon>Liliopsida</taxon>
        <taxon>Zingiberales</taxon>
        <taxon>Zingiberaceae</taxon>
        <taxon>Zingiber</taxon>
    </lineage>
</organism>
<reference evidence="2 3" key="1">
    <citation type="submission" date="2020-08" db="EMBL/GenBank/DDBJ databases">
        <title>Plant Genome Project.</title>
        <authorList>
            <person name="Zhang R.-G."/>
        </authorList>
    </citation>
    <scope>NUCLEOTIDE SEQUENCE [LARGE SCALE GENOMIC DNA]</scope>
    <source>
        <tissue evidence="2">Rhizome</tissue>
    </source>
</reference>
<comment type="caution">
    <text evidence="2">The sequence shown here is derived from an EMBL/GenBank/DDBJ whole genome shotgun (WGS) entry which is preliminary data.</text>
</comment>